<dbReference type="InParanoid" id="A0A0D0BL00"/>
<dbReference type="AlphaFoldDB" id="A0A0D0BL00"/>
<dbReference type="EMBL" id="KN830943">
    <property type="protein sequence ID" value="KIK72337.1"/>
    <property type="molecule type" value="Genomic_DNA"/>
</dbReference>
<name>A0A0D0BL00_9AGAM</name>
<organism evidence="1 2">
    <name type="scientific">Paxillus rubicundulus Ve08.2h10</name>
    <dbReference type="NCBI Taxonomy" id="930991"/>
    <lineage>
        <taxon>Eukaryota</taxon>
        <taxon>Fungi</taxon>
        <taxon>Dikarya</taxon>
        <taxon>Basidiomycota</taxon>
        <taxon>Agaricomycotina</taxon>
        <taxon>Agaricomycetes</taxon>
        <taxon>Agaricomycetidae</taxon>
        <taxon>Boletales</taxon>
        <taxon>Paxilineae</taxon>
        <taxon>Paxillaceae</taxon>
        <taxon>Paxillus</taxon>
    </lineage>
</organism>
<protein>
    <submittedName>
        <fullName evidence="1">Uncharacterized protein</fullName>
    </submittedName>
</protein>
<reference evidence="2" key="2">
    <citation type="submission" date="2015-01" db="EMBL/GenBank/DDBJ databases">
        <title>Evolutionary Origins and Diversification of the Mycorrhizal Mutualists.</title>
        <authorList>
            <consortium name="DOE Joint Genome Institute"/>
            <consortium name="Mycorrhizal Genomics Consortium"/>
            <person name="Kohler A."/>
            <person name="Kuo A."/>
            <person name="Nagy L.G."/>
            <person name="Floudas D."/>
            <person name="Copeland A."/>
            <person name="Barry K.W."/>
            <person name="Cichocki N."/>
            <person name="Veneault-Fourrey C."/>
            <person name="LaButti K."/>
            <person name="Lindquist E.A."/>
            <person name="Lipzen A."/>
            <person name="Lundell T."/>
            <person name="Morin E."/>
            <person name="Murat C."/>
            <person name="Riley R."/>
            <person name="Ohm R."/>
            <person name="Sun H."/>
            <person name="Tunlid A."/>
            <person name="Henrissat B."/>
            <person name="Grigoriev I.V."/>
            <person name="Hibbett D.S."/>
            <person name="Martin F."/>
        </authorList>
    </citation>
    <scope>NUCLEOTIDE SEQUENCE [LARGE SCALE GENOMIC DNA]</scope>
    <source>
        <strain evidence="2">Ve08.2h10</strain>
    </source>
</reference>
<proteinExistence type="predicted"/>
<evidence type="ECO:0000313" key="2">
    <source>
        <dbReference type="Proteomes" id="UP000054538"/>
    </source>
</evidence>
<dbReference type="Proteomes" id="UP000054538">
    <property type="component" value="Unassembled WGS sequence"/>
</dbReference>
<keyword evidence="2" id="KW-1185">Reference proteome</keyword>
<sequence>MRSSSLEQARLGTIPRTGKTYWGLLLGATQTPRVTPRKTRSGSSSHRVQYGVGRLLLGLVRRKAASSYTI</sequence>
<reference evidence="1 2" key="1">
    <citation type="submission" date="2014-04" db="EMBL/GenBank/DDBJ databases">
        <authorList>
            <consortium name="DOE Joint Genome Institute"/>
            <person name="Kuo A."/>
            <person name="Kohler A."/>
            <person name="Jargeat P."/>
            <person name="Nagy L.G."/>
            <person name="Floudas D."/>
            <person name="Copeland A."/>
            <person name="Barry K.W."/>
            <person name="Cichocki N."/>
            <person name="Veneault-Fourrey C."/>
            <person name="LaButti K."/>
            <person name="Lindquist E.A."/>
            <person name="Lipzen A."/>
            <person name="Lundell T."/>
            <person name="Morin E."/>
            <person name="Murat C."/>
            <person name="Sun H."/>
            <person name="Tunlid A."/>
            <person name="Henrissat B."/>
            <person name="Grigoriev I.V."/>
            <person name="Hibbett D.S."/>
            <person name="Martin F."/>
            <person name="Nordberg H.P."/>
            <person name="Cantor M.N."/>
            <person name="Hua S.X."/>
        </authorList>
    </citation>
    <scope>NUCLEOTIDE SEQUENCE [LARGE SCALE GENOMIC DNA]</scope>
    <source>
        <strain evidence="1 2">Ve08.2h10</strain>
    </source>
</reference>
<dbReference type="HOGENOM" id="CLU_2758559_0_0_1"/>
<accession>A0A0D0BL00</accession>
<evidence type="ECO:0000313" key="1">
    <source>
        <dbReference type="EMBL" id="KIK72337.1"/>
    </source>
</evidence>
<gene>
    <name evidence="1" type="ORF">PAXRUDRAFT_836478</name>
</gene>